<evidence type="ECO:0008006" key="5">
    <source>
        <dbReference type="Google" id="ProtNLM"/>
    </source>
</evidence>
<dbReference type="OrthoDB" id="445007at2759"/>
<name>A0A8W8KSS7_MAGGI</name>
<dbReference type="InterPro" id="IPR008775">
    <property type="entry name" value="Phytyl_CoA_dOase-like"/>
</dbReference>
<dbReference type="OMA" id="ESNDVRW"/>
<organism evidence="3 4">
    <name type="scientific">Magallana gigas</name>
    <name type="common">Pacific oyster</name>
    <name type="synonym">Crassostrea gigas</name>
    <dbReference type="NCBI Taxonomy" id="29159"/>
    <lineage>
        <taxon>Eukaryota</taxon>
        <taxon>Metazoa</taxon>
        <taxon>Spiralia</taxon>
        <taxon>Lophotrochozoa</taxon>
        <taxon>Mollusca</taxon>
        <taxon>Bivalvia</taxon>
        <taxon>Autobranchia</taxon>
        <taxon>Pteriomorphia</taxon>
        <taxon>Ostreida</taxon>
        <taxon>Ostreoidea</taxon>
        <taxon>Ostreidae</taxon>
        <taxon>Magallana</taxon>
    </lineage>
</organism>
<dbReference type="PANTHER" id="PTHR20883">
    <property type="entry name" value="PHYTANOYL-COA DIOXYGENASE DOMAIN CONTAINING 1"/>
    <property type="match status" value="1"/>
</dbReference>
<feature type="region of interest" description="Disordered" evidence="2">
    <location>
        <begin position="1"/>
        <end position="43"/>
    </location>
</feature>
<reference evidence="3" key="1">
    <citation type="submission" date="2022-08" db="UniProtKB">
        <authorList>
            <consortium name="EnsemblMetazoa"/>
        </authorList>
    </citation>
    <scope>IDENTIFICATION</scope>
    <source>
        <strain evidence="3">05x7-T-G4-1.051#20</strain>
    </source>
</reference>
<protein>
    <recommendedName>
        <fullName evidence="5">Phytanoyl-CoA dioxygenase domain-containing protein 1-like protein</fullName>
    </recommendedName>
</protein>
<dbReference type="EnsemblMetazoa" id="G24884.1">
    <property type="protein sequence ID" value="G24884.1:cds"/>
    <property type="gene ID" value="G24884"/>
</dbReference>
<dbReference type="SUPFAM" id="SSF51197">
    <property type="entry name" value="Clavaminate synthase-like"/>
    <property type="match status" value="1"/>
</dbReference>
<dbReference type="Gene3D" id="2.60.120.620">
    <property type="entry name" value="q2cbj1_9rhob like domain"/>
    <property type="match status" value="1"/>
</dbReference>
<dbReference type="Pfam" id="PF05721">
    <property type="entry name" value="PhyH"/>
    <property type="match status" value="1"/>
</dbReference>
<proteinExistence type="predicted"/>
<evidence type="ECO:0000256" key="2">
    <source>
        <dbReference type="SAM" id="MobiDB-lite"/>
    </source>
</evidence>
<evidence type="ECO:0000313" key="3">
    <source>
        <dbReference type="EnsemblMetazoa" id="G24884.1:cds"/>
    </source>
</evidence>
<sequence>MSTNKKRKVSGEKPQRFPGEVDDVHPLPFITMPPQPKEKKPGQLSEKQLKQYFDEGYTVVEDFFTPEELQPCRDSISQMVDNLADKLHQAGKITEKFEEYGLFQRLTKLEEAYPGSNILLFKSQKMPKSFQNLWCNERLLNIMEQILGPEVAGHPVWNLRTKTPNSRAVDIPWHQDSAYFSNESYDHMIATAWIPFLDATEENGCMQVARNGHRKGKVATHQCCAGPTWYVMLEEEEMKKTLDVDIEKDILTLPIKYGGFLLFNNITPHRSLMNYSNEIRWSVDLRWQSPKHHWGFYDIGEGVLFRSAEKEIKEPDWEKFFSVDRKEIWQKKYFAQKDEMDPFDTTITGPWIGRWEVVNHNKHTDAFKPG</sequence>
<evidence type="ECO:0000256" key="1">
    <source>
        <dbReference type="ARBA" id="ARBA00001962"/>
    </source>
</evidence>
<dbReference type="PANTHER" id="PTHR20883:SF14">
    <property type="entry name" value="PHYTANOYL-COA DIOXYGENASE"/>
    <property type="match status" value="1"/>
</dbReference>
<keyword evidence="4" id="KW-1185">Reference proteome</keyword>
<comment type="cofactor">
    <cofactor evidence="1">
        <name>Fe cation</name>
        <dbReference type="ChEBI" id="CHEBI:24875"/>
    </cofactor>
</comment>
<evidence type="ECO:0000313" key="4">
    <source>
        <dbReference type="Proteomes" id="UP000005408"/>
    </source>
</evidence>
<accession>A0A8W8KSS7</accession>
<dbReference type="Proteomes" id="UP000005408">
    <property type="component" value="Unassembled WGS sequence"/>
</dbReference>
<dbReference type="AlphaFoldDB" id="A0A8W8KSS7"/>